<feature type="region of interest" description="Disordered" evidence="1">
    <location>
        <begin position="38"/>
        <end position="81"/>
    </location>
</feature>
<organism evidence="2 3">
    <name type="scientific">Cymbomonas tetramitiformis</name>
    <dbReference type="NCBI Taxonomy" id="36881"/>
    <lineage>
        <taxon>Eukaryota</taxon>
        <taxon>Viridiplantae</taxon>
        <taxon>Chlorophyta</taxon>
        <taxon>Pyramimonadophyceae</taxon>
        <taxon>Pyramimonadales</taxon>
        <taxon>Pyramimonadaceae</taxon>
        <taxon>Cymbomonas</taxon>
    </lineage>
</organism>
<feature type="compositionally biased region" description="Basic and acidic residues" evidence="1">
    <location>
        <begin position="38"/>
        <end position="52"/>
    </location>
</feature>
<reference evidence="2 3" key="1">
    <citation type="journal article" date="2015" name="Genome Biol. Evol.">
        <title>Comparative Genomics of a Bacterivorous Green Alga Reveals Evolutionary Causalities and Consequences of Phago-Mixotrophic Mode of Nutrition.</title>
        <authorList>
            <person name="Burns J.A."/>
            <person name="Paasch A."/>
            <person name="Narechania A."/>
            <person name="Kim E."/>
        </authorList>
    </citation>
    <scope>NUCLEOTIDE SEQUENCE [LARGE SCALE GENOMIC DNA]</scope>
    <source>
        <strain evidence="2 3">PLY_AMNH</strain>
    </source>
</reference>
<gene>
    <name evidence="2" type="ORF">CYMTET_28949</name>
</gene>
<dbReference type="EMBL" id="LGRX02016411">
    <property type="protein sequence ID" value="KAK3262180.1"/>
    <property type="molecule type" value="Genomic_DNA"/>
</dbReference>
<evidence type="ECO:0000313" key="3">
    <source>
        <dbReference type="Proteomes" id="UP001190700"/>
    </source>
</evidence>
<sequence length="81" mass="9088">MGRTATFDLAAAHGAAARDTALEAASRHDLEEQRLKRIAKESHATKQKETIRQKNKRKQGLGQANFTLKDNRDCPDVYHNS</sequence>
<proteinExistence type="predicted"/>
<evidence type="ECO:0000256" key="1">
    <source>
        <dbReference type="SAM" id="MobiDB-lite"/>
    </source>
</evidence>
<keyword evidence="3" id="KW-1185">Reference proteome</keyword>
<feature type="compositionally biased region" description="Basic and acidic residues" evidence="1">
    <location>
        <begin position="69"/>
        <end position="81"/>
    </location>
</feature>
<comment type="caution">
    <text evidence="2">The sequence shown here is derived from an EMBL/GenBank/DDBJ whole genome shotgun (WGS) entry which is preliminary data.</text>
</comment>
<evidence type="ECO:0000313" key="2">
    <source>
        <dbReference type="EMBL" id="KAK3262180.1"/>
    </source>
</evidence>
<name>A0AAE0FM33_9CHLO</name>
<accession>A0AAE0FM33</accession>
<dbReference type="Proteomes" id="UP001190700">
    <property type="component" value="Unassembled WGS sequence"/>
</dbReference>
<dbReference type="AlphaFoldDB" id="A0AAE0FM33"/>
<protein>
    <submittedName>
        <fullName evidence="2">Uncharacterized protein</fullName>
    </submittedName>
</protein>